<accession>A0ABQ5IMB0</accession>
<comment type="caution">
    <text evidence="1">The sequence shown here is derived from an EMBL/GenBank/DDBJ whole genome shotgun (WGS) entry which is preliminary data.</text>
</comment>
<dbReference type="Gene3D" id="3.60.10.10">
    <property type="entry name" value="Endonuclease/exonuclease/phosphatase"/>
    <property type="match status" value="1"/>
</dbReference>
<dbReference type="PANTHER" id="PTHR33710:SF71">
    <property type="entry name" value="ENDONUCLEASE_EXONUCLEASE_PHOSPHATASE DOMAIN-CONTAINING PROTEIN"/>
    <property type="match status" value="1"/>
</dbReference>
<evidence type="ECO:0000313" key="1">
    <source>
        <dbReference type="EMBL" id="GJU01186.1"/>
    </source>
</evidence>
<dbReference type="InterPro" id="IPR036691">
    <property type="entry name" value="Endo/exonu/phosph_ase_sf"/>
</dbReference>
<dbReference type="PANTHER" id="PTHR33710">
    <property type="entry name" value="BNAC02G09200D PROTEIN"/>
    <property type="match status" value="1"/>
</dbReference>
<dbReference type="EMBL" id="BQNB010020940">
    <property type="protein sequence ID" value="GJU01186.1"/>
    <property type="molecule type" value="Genomic_DNA"/>
</dbReference>
<reference evidence="1" key="2">
    <citation type="submission" date="2022-01" db="EMBL/GenBank/DDBJ databases">
        <authorList>
            <person name="Yamashiro T."/>
            <person name="Shiraishi A."/>
            <person name="Satake H."/>
            <person name="Nakayama K."/>
        </authorList>
    </citation>
    <scope>NUCLEOTIDE SEQUENCE</scope>
</reference>
<proteinExistence type="predicted"/>
<dbReference type="Proteomes" id="UP001151760">
    <property type="component" value="Unassembled WGS sequence"/>
</dbReference>
<evidence type="ECO:0000313" key="2">
    <source>
        <dbReference type="Proteomes" id="UP001151760"/>
    </source>
</evidence>
<name>A0ABQ5IMB0_9ASTR</name>
<dbReference type="SUPFAM" id="SSF56219">
    <property type="entry name" value="DNase I-like"/>
    <property type="match status" value="1"/>
</dbReference>
<keyword evidence="2" id="KW-1185">Reference proteome</keyword>
<protein>
    <submittedName>
        <fullName evidence="1">Sodium/hydrogen exchanger 6</fullName>
    </submittedName>
</protein>
<organism evidence="1 2">
    <name type="scientific">Tanacetum coccineum</name>
    <dbReference type="NCBI Taxonomy" id="301880"/>
    <lineage>
        <taxon>Eukaryota</taxon>
        <taxon>Viridiplantae</taxon>
        <taxon>Streptophyta</taxon>
        <taxon>Embryophyta</taxon>
        <taxon>Tracheophyta</taxon>
        <taxon>Spermatophyta</taxon>
        <taxon>Magnoliopsida</taxon>
        <taxon>eudicotyledons</taxon>
        <taxon>Gunneridae</taxon>
        <taxon>Pentapetalae</taxon>
        <taxon>asterids</taxon>
        <taxon>campanulids</taxon>
        <taxon>Asterales</taxon>
        <taxon>Asteraceae</taxon>
        <taxon>Asteroideae</taxon>
        <taxon>Anthemideae</taxon>
        <taxon>Anthemidinae</taxon>
        <taxon>Tanacetum</taxon>
    </lineage>
</organism>
<gene>
    <name evidence="1" type="ORF">Tco_1111524</name>
</gene>
<sequence>MRNKPWVLLGDFNVALNLEDHSVGGYEPNAAMRDFKECVQAMEVVDINSIGLHFTWNQKPKGSNDILKKIDRIMGNLQFNDEFPGSFAIFQPYRISDHSSCVLRIPTVNKPKPKPFKFSNFLVYKEGFCEIVNTGWSVNVEGCAMFRVVKRLKGLKSPFRKLLHNQGNLHDRVNKIRVELDEAQKAIDRDPSSFALREEHAHYLLAFKEAQLDEEQFLKQKAKVEWLKAGDANTTYFHKIVKSKCARNRIEMVSDASNIFYNGNQVPNAFVDHYNQFLGAEEVTNEEVKSAIFSMGDDKAPGPDGFIVAFFKKVWDVVGEDITCAIMDFFFNGKLLKEINHTIISLIPKITTPDRINDYRPISCCNLMKNYHRRRGPPRCAFKVDIQKAYDTVDWKFLESILKGFGFHP</sequence>
<reference evidence="1" key="1">
    <citation type="journal article" date="2022" name="Int. J. Mol. Sci.">
        <title>Draft Genome of Tanacetum Coccineum: Genomic Comparison of Closely Related Tanacetum-Family Plants.</title>
        <authorList>
            <person name="Yamashiro T."/>
            <person name="Shiraishi A."/>
            <person name="Nakayama K."/>
            <person name="Satake H."/>
        </authorList>
    </citation>
    <scope>NUCLEOTIDE SEQUENCE</scope>
</reference>